<comment type="caution">
    <text evidence="6">The sequence shown here is derived from an EMBL/GenBank/DDBJ whole genome shotgun (WGS) entry which is preliminary data.</text>
</comment>
<evidence type="ECO:0000256" key="3">
    <source>
        <dbReference type="ARBA" id="ARBA00023163"/>
    </source>
</evidence>
<keyword evidence="2" id="KW-0238">DNA-binding</keyword>
<keyword evidence="7" id="KW-1185">Reference proteome</keyword>
<evidence type="ECO:0000256" key="2">
    <source>
        <dbReference type="ARBA" id="ARBA00023125"/>
    </source>
</evidence>
<dbReference type="Gene3D" id="1.10.10.10">
    <property type="entry name" value="Winged helix-like DNA-binding domain superfamily/Winged helix DNA-binding domain"/>
    <property type="match status" value="1"/>
</dbReference>
<dbReference type="SUPFAM" id="SSF46894">
    <property type="entry name" value="C-terminal effector domain of the bipartite response regulators"/>
    <property type="match status" value="1"/>
</dbReference>
<protein>
    <submittedName>
        <fullName evidence="6">LuxR C-terminal-related transcriptional regulator</fullName>
    </submittedName>
</protein>
<evidence type="ECO:0000256" key="4">
    <source>
        <dbReference type="SAM" id="Phobius"/>
    </source>
</evidence>
<dbReference type="PANTHER" id="PTHR44688">
    <property type="entry name" value="DNA-BINDING TRANSCRIPTIONAL ACTIVATOR DEVR_DOSR"/>
    <property type="match status" value="1"/>
</dbReference>
<accession>A0ABT8CRM4</accession>
<evidence type="ECO:0000313" key="7">
    <source>
        <dbReference type="Proteomes" id="UP001242368"/>
    </source>
</evidence>
<dbReference type="PANTHER" id="PTHR44688:SF16">
    <property type="entry name" value="DNA-BINDING TRANSCRIPTIONAL ACTIVATOR DEVR_DOSR"/>
    <property type="match status" value="1"/>
</dbReference>
<keyword evidence="4" id="KW-1133">Transmembrane helix</keyword>
<feature type="domain" description="HTH luxR-type" evidence="5">
    <location>
        <begin position="343"/>
        <end position="406"/>
    </location>
</feature>
<feature type="transmembrane region" description="Helical" evidence="4">
    <location>
        <begin position="285"/>
        <end position="307"/>
    </location>
</feature>
<evidence type="ECO:0000313" key="6">
    <source>
        <dbReference type="EMBL" id="MDN3706298.1"/>
    </source>
</evidence>
<keyword evidence="4" id="KW-0812">Transmembrane</keyword>
<keyword evidence="4" id="KW-0472">Membrane</keyword>
<dbReference type="PRINTS" id="PR00038">
    <property type="entry name" value="HTHLUXR"/>
</dbReference>
<dbReference type="InterPro" id="IPR000792">
    <property type="entry name" value="Tscrpt_reg_LuxR_C"/>
</dbReference>
<evidence type="ECO:0000256" key="1">
    <source>
        <dbReference type="ARBA" id="ARBA00023015"/>
    </source>
</evidence>
<reference evidence="7" key="1">
    <citation type="journal article" date="2019" name="Int. J. Syst. Evol. Microbiol.">
        <title>The Global Catalogue of Microorganisms (GCM) 10K type strain sequencing project: providing services to taxonomists for standard genome sequencing and annotation.</title>
        <authorList>
            <consortium name="The Broad Institute Genomics Platform"/>
            <consortium name="The Broad Institute Genome Sequencing Center for Infectious Disease"/>
            <person name="Wu L."/>
            <person name="Ma J."/>
        </authorList>
    </citation>
    <scope>NUCLEOTIDE SEQUENCE [LARGE SCALE GENOMIC DNA]</scope>
    <source>
        <strain evidence="7">CECT 7184</strain>
    </source>
</reference>
<organism evidence="6 7">
    <name type="scientific">Paenimyroides ceti</name>
    <dbReference type="NCBI Taxonomy" id="395087"/>
    <lineage>
        <taxon>Bacteria</taxon>
        <taxon>Pseudomonadati</taxon>
        <taxon>Bacteroidota</taxon>
        <taxon>Flavobacteriia</taxon>
        <taxon>Flavobacteriales</taxon>
        <taxon>Flavobacteriaceae</taxon>
        <taxon>Paenimyroides</taxon>
    </lineage>
</organism>
<dbReference type="Pfam" id="PF00196">
    <property type="entry name" value="GerE"/>
    <property type="match status" value="1"/>
</dbReference>
<evidence type="ECO:0000259" key="5">
    <source>
        <dbReference type="PROSITE" id="PS50043"/>
    </source>
</evidence>
<gene>
    <name evidence="6" type="ORF">QW060_04065</name>
</gene>
<keyword evidence="3" id="KW-0804">Transcription</keyword>
<dbReference type="InterPro" id="IPR011990">
    <property type="entry name" value="TPR-like_helical_dom_sf"/>
</dbReference>
<dbReference type="EMBL" id="JAUFQU010000001">
    <property type="protein sequence ID" value="MDN3706298.1"/>
    <property type="molecule type" value="Genomic_DNA"/>
</dbReference>
<dbReference type="PROSITE" id="PS50043">
    <property type="entry name" value="HTH_LUXR_2"/>
    <property type="match status" value="1"/>
</dbReference>
<dbReference type="SMART" id="SM00421">
    <property type="entry name" value="HTH_LUXR"/>
    <property type="match status" value="1"/>
</dbReference>
<dbReference type="CDD" id="cd06170">
    <property type="entry name" value="LuxR_C_like"/>
    <property type="match status" value="1"/>
</dbReference>
<keyword evidence="1" id="KW-0805">Transcription regulation</keyword>
<dbReference type="Proteomes" id="UP001242368">
    <property type="component" value="Unassembled WGS sequence"/>
</dbReference>
<sequence length="406" mass="47776">MKNVLLLFALLISGFIYANNITIDSLKKQIAAANNSENYDFSIQLLSTFLSDKNVSASDKYQAYLIKANIYRKLFKYEHALHHLDLALEEGIKGSNIFTVQQEIKAERSFIYFDKQEFDKAEKLLKELEKTAYHSLNPKYLLFLYTQKGYFLLKDQKYEASEKILNEALKIAMLHFPTESPIVYGKQIELYNLINDPIKRDQAYHSGIEAAQKANNLKYEFYVHEIMKNVFSSNNDYKNAFYHQKKCDSVFSLYNSNIKSSRIELLEQQLKEQQYEYELNHKQNFLFWLILFSVVLMLVVFLLIKLYMNSKEKQLLMEEENQRIHEEIRYHVKLAKTAGERKTNLSSFNLTERQLAIIELVQKGKSNKEIAAELFISSNTVKYHLKTIYTLLNIKQRNELLILYSS</sequence>
<dbReference type="RefSeq" id="WP_290362378.1">
    <property type="nucleotide sequence ID" value="NZ_JAUFQU010000001.1"/>
</dbReference>
<name>A0ABT8CRM4_9FLAO</name>
<dbReference type="InterPro" id="IPR036388">
    <property type="entry name" value="WH-like_DNA-bd_sf"/>
</dbReference>
<dbReference type="InterPro" id="IPR016032">
    <property type="entry name" value="Sig_transdc_resp-reg_C-effctor"/>
</dbReference>
<dbReference type="Gene3D" id="1.25.40.10">
    <property type="entry name" value="Tetratricopeptide repeat domain"/>
    <property type="match status" value="1"/>
</dbReference>
<proteinExistence type="predicted"/>
<dbReference type="SUPFAM" id="SSF48452">
    <property type="entry name" value="TPR-like"/>
    <property type="match status" value="1"/>
</dbReference>